<dbReference type="EMBL" id="BAAAPK010000001">
    <property type="protein sequence ID" value="GAA1683160.1"/>
    <property type="molecule type" value="Genomic_DNA"/>
</dbReference>
<dbReference type="PANTHER" id="PTHR30036">
    <property type="entry name" value="D-XYLOSE-BINDING PERIPLASMIC PROTEIN"/>
    <property type="match status" value="1"/>
</dbReference>
<dbReference type="InterPro" id="IPR028082">
    <property type="entry name" value="Peripla_BP_I"/>
</dbReference>
<protein>
    <recommendedName>
        <fullName evidence="4">Periplasmic binding protein domain-containing protein</fullName>
    </recommendedName>
</protein>
<evidence type="ECO:0000256" key="3">
    <source>
        <dbReference type="SAM" id="SignalP"/>
    </source>
</evidence>
<gene>
    <name evidence="5" type="ORF">GCM10009807_28740</name>
</gene>
<dbReference type="Gene3D" id="3.40.50.2300">
    <property type="match status" value="2"/>
</dbReference>
<proteinExistence type="inferred from homology"/>
<reference evidence="5 6" key="1">
    <citation type="journal article" date="2019" name="Int. J. Syst. Evol. Microbiol.">
        <title>The Global Catalogue of Microorganisms (GCM) 10K type strain sequencing project: providing services to taxonomists for standard genome sequencing and annotation.</title>
        <authorList>
            <consortium name="The Broad Institute Genomics Platform"/>
            <consortium name="The Broad Institute Genome Sequencing Center for Infectious Disease"/>
            <person name="Wu L."/>
            <person name="Ma J."/>
        </authorList>
    </citation>
    <scope>NUCLEOTIDE SEQUENCE [LARGE SCALE GENOMIC DNA]</scope>
    <source>
        <strain evidence="5 6">JCM 15575</strain>
    </source>
</reference>
<dbReference type="PANTHER" id="PTHR30036:SF7">
    <property type="entry name" value="ABC TRANSPORTER PERIPLASMIC-BINDING PROTEIN YPHF"/>
    <property type="match status" value="1"/>
</dbReference>
<name>A0ABN2H7B5_9MICO</name>
<dbReference type="InterPro" id="IPR050555">
    <property type="entry name" value="Bact_Solute-Bind_Prot2"/>
</dbReference>
<organism evidence="5 6">
    <name type="scientific">Microbacterium lacus</name>
    <dbReference type="NCBI Taxonomy" id="415217"/>
    <lineage>
        <taxon>Bacteria</taxon>
        <taxon>Bacillati</taxon>
        <taxon>Actinomycetota</taxon>
        <taxon>Actinomycetes</taxon>
        <taxon>Micrococcales</taxon>
        <taxon>Microbacteriaceae</taxon>
        <taxon>Microbacterium</taxon>
    </lineage>
</organism>
<feature type="chain" id="PRO_5045037393" description="Periplasmic binding protein domain-containing protein" evidence="3">
    <location>
        <begin position="24"/>
        <end position="368"/>
    </location>
</feature>
<evidence type="ECO:0000313" key="5">
    <source>
        <dbReference type="EMBL" id="GAA1683160.1"/>
    </source>
</evidence>
<comment type="caution">
    <text evidence="5">The sequence shown here is derived from an EMBL/GenBank/DDBJ whole genome shotgun (WGS) entry which is preliminary data.</text>
</comment>
<evidence type="ECO:0000259" key="4">
    <source>
        <dbReference type="Pfam" id="PF13407"/>
    </source>
</evidence>
<sequence length="368" mass="38438">MKKQMWFAPVVLATAVLLLSACSGPDEDVAAPSAQAGAVPEAVAAIAEQGRQEISTWPGPTDSPVTDGTALSVVVVPCGMATEGCKRQAEGFIEAADALGWETTLVDPKGDPSLDNAAIDQAITQDADAVFLVSIDPDIVAGALERARDAGIFVVASATDNTTGLDHEVSLHGDEEGRMLAAQIVVETGGDAKVAMFTGNEFKTVVKRVEGSKEVFADCSGCEIVAEQDISQTAGGADLVSLVQSTIQANPDVNVLWAPYDAAATDMVQAVQQSGRDDVMVASFNGNLQNLEFIRAGAPQKIVVGEALEWVGWAGADAVLRLSQGAPMVEDDGVPARILTADNLPEKGTAWTGDFDFRSEYSRMWGIG</sequence>
<keyword evidence="6" id="KW-1185">Reference proteome</keyword>
<dbReference type="Pfam" id="PF13407">
    <property type="entry name" value="Peripla_BP_4"/>
    <property type="match status" value="1"/>
</dbReference>
<dbReference type="PROSITE" id="PS51257">
    <property type="entry name" value="PROKAR_LIPOPROTEIN"/>
    <property type="match status" value="1"/>
</dbReference>
<keyword evidence="3" id="KW-0732">Signal</keyword>
<evidence type="ECO:0000256" key="2">
    <source>
        <dbReference type="ARBA" id="ARBA00007639"/>
    </source>
</evidence>
<feature type="signal peptide" evidence="3">
    <location>
        <begin position="1"/>
        <end position="23"/>
    </location>
</feature>
<dbReference type="CDD" id="cd01536">
    <property type="entry name" value="PBP1_ABC_sugar_binding-like"/>
    <property type="match status" value="1"/>
</dbReference>
<evidence type="ECO:0000256" key="1">
    <source>
        <dbReference type="ARBA" id="ARBA00004196"/>
    </source>
</evidence>
<dbReference type="Proteomes" id="UP001500596">
    <property type="component" value="Unassembled WGS sequence"/>
</dbReference>
<evidence type="ECO:0000313" key="6">
    <source>
        <dbReference type="Proteomes" id="UP001500596"/>
    </source>
</evidence>
<comment type="subcellular location">
    <subcellularLocation>
        <location evidence="1">Cell envelope</location>
    </subcellularLocation>
</comment>
<dbReference type="SUPFAM" id="SSF53822">
    <property type="entry name" value="Periplasmic binding protein-like I"/>
    <property type="match status" value="1"/>
</dbReference>
<dbReference type="InterPro" id="IPR025997">
    <property type="entry name" value="SBP_2_dom"/>
</dbReference>
<accession>A0ABN2H7B5</accession>
<comment type="similarity">
    <text evidence="2">Belongs to the bacterial solute-binding protein 2 family.</text>
</comment>
<feature type="domain" description="Periplasmic binding protein" evidence="4">
    <location>
        <begin position="74"/>
        <end position="325"/>
    </location>
</feature>